<feature type="compositionally biased region" description="Basic residues" evidence="1">
    <location>
        <begin position="11"/>
        <end position="20"/>
    </location>
</feature>
<dbReference type="AlphaFoldDB" id="A0A0S3UKA8"/>
<sequence length="20" mass="2400">MQQTTIDIHLSKRSKTKQQK</sequence>
<evidence type="ECO:0000313" key="3">
    <source>
        <dbReference type="Proteomes" id="UP000217431"/>
    </source>
</evidence>
<evidence type="ECO:0000256" key="1">
    <source>
        <dbReference type="SAM" id="MobiDB-lite"/>
    </source>
</evidence>
<gene>
    <name evidence="2" type="ORF">PIOMA14_I_1375</name>
</gene>
<dbReference type="EMBL" id="AP014597">
    <property type="protein sequence ID" value="BAU17883.1"/>
    <property type="molecule type" value="Genomic_DNA"/>
</dbReference>
<evidence type="ECO:0000313" key="2">
    <source>
        <dbReference type="EMBL" id="BAU17883.1"/>
    </source>
</evidence>
<feature type="region of interest" description="Disordered" evidence="1">
    <location>
        <begin position="1"/>
        <end position="20"/>
    </location>
</feature>
<organism evidence="2 3">
    <name type="scientific">Prevotella intermedia</name>
    <dbReference type="NCBI Taxonomy" id="28131"/>
    <lineage>
        <taxon>Bacteria</taxon>
        <taxon>Pseudomonadati</taxon>
        <taxon>Bacteroidota</taxon>
        <taxon>Bacteroidia</taxon>
        <taxon>Bacteroidales</taxon>
        <taxon>Prevotellaceae</taxon>
        <taxon>Prevotella</taxon>
    </lineage>
</organism>
<dbReference type="Proteomes" id="UP000217431">
    <property type="component" value="Chromosome I"/>
</dbReference>
<accession>A0A0S3UKA8</accession>
<proteinExistence type="predicted"/>
<name>A0A0S3UKA8_PREIN</name>
<reference evidence="2 3" key="1">
    <citation type="journal article" date="2016" name="DNA Res.">
        <title>The complete genome sequencing of Prevotella intermedia strain OMA14 and a subsequent fine-scale, intra-species genomic comparison reveal an unusual amplification of conjugative and mobile transposons and identify a novel Prevotella-lineage-specific repeat.</title>
        <authorList>
            <person name="Naito M."/>
            <person name="Ogura Y."/>
            <person name="Itoh T."/>
            <person name="Shoji M."/>
            <person name="Okamoto M."/>
            <person name="Hayashi T."/>
            <person name="Nakayama K."/>
        </authorList>
    </citation>
    <scope>NUCLEOTIDE SEQUENCE [LARGE SCALE GENOMIC DNA]</scope>
    <source>
        <strain evidence="2 3">OMA14</strain>
    </source>
</reference>
<protein>
    <submittedName>
        <fullName evidence="2">Uncharacterized protein</fullName>
    </submittedName>
</protein>